<dbReference type="OrthoDB" id="9784774at2"/>
<dbReference type="PROSITE" id="PS51084">
    <property type="entry name" value="HIT_2"/>
    <property type="match status" value="1"/>
</dbReference>
<evidence type="ECO:0000313" key="5">
    <source>
        <dbReference type="EMBL" id="ABB24918.1"/>
    </source>
</evidence>
<dbReference type="RefSeq" id="WP_011358788.1">
    <property type="nucleotide sequence ID" value="NC_007512.1"/>
</dbReference>
<dbReference type="PANTHER" id="PTHR23089">
    <property type="entry name" value="HISTIDINE TRIAD HIT PROTEIN"/>
    <property type="match status" value="1"/>
</dbReference>
<reference evidence="6" key="1">
    <citation type="submission" date="2005-08" db="EMBL/GenBank/DDBJ databases">
        <title>Complete sequence of Pelodictyon luteolum DSM 273.</title>
        <authorList>
            <consortium name="US DOE Joint Genome Institute"/>
            <person name="Copeland A."/>
            <person name="Lucas S."/>
            <person name="Lapidus A."/>
            <person name="Barry K."/>
            <person name="Detter J.C."/>
            <person name="Glavina T."/>
            <person name="Hammon N."/>
            <person name="Israni S."/>
            <person name="Pitluck S."/>
            <person name="Bryant D."/>
            <person name="Schmutz J."/>
            <person name="Larimer F."/>
            <person name="Land M."/>
            <person name="Kyrpides N."/>
            <person name="Ivanova N."/>
            <person name="Richardson P."/>
        </authorList>
    </citation>
    <scope>NUCLEOTIDE SEQUENCE [LARGE SCALE GENOMIC DNA]</scope>
    <source>
        <strain evidence="6">DSM 273 / BCRC 81028 / 2530</strain>
    </source>
</reference>
<dbReference type="SUPFAM" id="SSF54197">
    <property type="entry name" value="HIT-like"/>
    <property type="match status" value="1"/>
</dbReference>
<organism evidence="5 6">
    <name type="scientific">Chlorobium luteolum (strain DSM 273 / BCRC 81028 / 2530)</name>
    <name type="common">Pelodictyon luteolum</name>
    <dbReference type="NCBI Taxonomy" id="319225"/>
    <lineage>
        <taxon>Bacteria</taxon>
        <taxon>Pseudomonadati</taxon>
        <taxon>Chlorobiota</taxon>
        <taxon>Chlorobiia</taxon>
        <taxon>Chlorobiales</taxon>
        <taxon>Chlorobiaceae</taxon>
        <taxon>Chlorobium/Pelodictyon group</taxon>
        <taxon>Pelodictyon</taxon>
    </lineage>
</organism>
<gene>
    <name evidence="5" type="ordered locus">Plut_2076</name>
</gene>
<dbReference type="Pfam" id="PF01230">
    <property type="entry name" value="HIT"/>
    <property type="match status" value="1"/>
</dbReference>
<dbReference type="AlphaFoldDB" id="Q3B163"/>
<dbReference type="PRINTS" id="PR00332">
    <property type="entry name" value="HISTRIAD"/>
</dbReference>
<name>Q3B163_CHLL3</name>
<dbReference type="STRING" id="319225.Plut_2076"/>
<evidence type="ECO:0000313" key="6">
    <source>
        <dbReference type="Proteomes" id="UP000002709"/>
    </source>
</evidence>
<dbReference type="Proteomes" id="UP000002709">
    <property type="component" value="Chromosome"/>
</dbReference>
<evidence type="ECO:0000256" key="3">
    <source>
        <dbReference type="PROSITE-ProRule" id="PRU00464"/>
    </source>
</evidence>
<dbReference type="KEGG" id="plt:Plut_2076"/>
<accession>Q3B163</accession>
<keyword evidence="6" id="KW-1185">Reference proteome</keyword>
<dbReference type="CDD" id="cd01276">
    <property type="entry name" value="PKCI_related"/>
    <property type="match status" value="1"/>
</dbReference>
<dbReference type="InterPro" id="IPR011146">
    <property type="entry name" value="HIT-like"/>
</dbReference>
<feature type="short sequence motif" description="Histidine triad motif" evidence="2 3">
    <location>
        <begin position="102"/>
        <end position="106"/>
    </location>
</feature>
<dbReference type="Gene3D" id="3.30.428.10">
    <property type="entry name" value="HIT-like"/>
    <property type="match status" value="1"/>
</dbReference>
<feature type="active site" description="Tele-AMP-histidine intermediate" evidence="1">
    <location>
        <position position="104"/>
    </location>
</feature>
<dbReference type="eggNOG" id="COG0537">
    <property type="taxonomic scope" value="Bacteria"/>
</dbReference>
<dbReference type="HOGENOM" id="CLU_056776_8_1_10"/>
<dbReference type="GO" id="GO:0003824">
    <property type="term" value="F:catalytic activity"/>
    <property type="evidence" value="ECO:0007669"/>
    <property type="project" value="InterPro"/>
</dbReference>
<protein>
    <submittedName>
        <fullName evidence="5">Hit family protein</fullName>
    </submittedName>
</protein>
<feature type="domain" description="HIT" evidence="4">
    <location>
        <begin position="9"/>
        <end position="118"/>
    </location>
</feature>
<dbReference type="InterPro" id="IPR001310">
    <property type="entry name" value="Histidine_triad_HIT"/>
</dbReference>
<sequence>MENHSADCIFCRIIAGEIPADILYRNDHVLAFRDISPVAPAHALIIPLEHIASLSDLSPDHLHIAGQIMLAAGRVADILGVRQSGYRFVFNSGPDALQSVFHIHGHLLGGTGMGWPPFPGAAITHGA</sequence>
<evidence type="ECO:0000259" key="4">
    <source>
        <dbReference type="PROSITE" id="PS51084"/>
    </source>
</evidence>
<proteinExistence type="predicted"/>
<evidence type="ECO:0000256" key="1">
    <source>
        <dbReference type="PIRSR" id="PIRSR601310-1"/>
    </source>
</evidence>
<evidence type="ECO:0000256" key="2">
    <source>
        <dbReference type="PIRSR" id="PIRSR601310-3"/>
    </source>
</evidence>
<dbReference type="InterPro" id="IPR036265">
    <property type="entry name" value="HIT-like_sf"/>
</dbReference>
<dbReference type="EMBL" id="CP000096">
    <property type="protein sequence ID" value="ABB24918.1"/>
    <property type="molecule type" value="Genomic_DNA"/>
</dbReference>